<dbReference type="EMBL" id="BAAAZC010000031">
    <property type="protein sequence ID" value="GAA3989758.1"/>
    <property type="molecule type" value="Genomic_DNA"/>
</dbReference>
<protein>
    <recommendedName>
        <fullName evidence="3">DUF551 domain-containing protein</fullName>
    </recommendedName>
</protein>
<organism evidence="1 2">
    <name type="scientific">Mucilaginibacter dorajii</name>
    <dbReference type="NCBI Taxonomy" id="692994"/>
    <lineage>
        <taxon>Bacteria</taxon>
        <taxon>Pseudomonadati</taxon>
        <taxon>Bacteroidota</taxon>
        <taxon>Sphingobacteriia</taxon>
        <taxon>Sphingobacteriales</taxon>
        <taxon>Sphingobacteriaceae</taxon>
        <taxon>Mucilaginibacter</taxon>
    </lineage>
</organism>
<accession>A0ABP7QZP3</accession>
<sequence>MEWHLPANKPANYQSQEPLPMVFCDSTGYHTGKHGSDDKWYDQESGEAFDAIDAWAFLPGDPIALEPAIIDQEWNTGNGPVKPAYNHFLLADTATGEITYKGINSSYFDSKNKTFPEISHWIALPNLPLRLAGRATILKNKNVFL</sequence>
<comment type="caution">
    <text evidence="1">The sequence shown here is derived from an EMBL/GenBank/DDBJ whole genome shotgun (WGS) entry which is preliminary data.</text>
</comment>
<keyword evidence="2" id="KW-1185">Reference proteome</keyword>
<dbReference type="Proteomes" id="UP001500742">
    <property type="component" value="Unassembled WGS sequence"/>
</dbReference>
<reference evidence="2" key="1">
    <citation type="journal article" date="2019" name="Int. J. Syst. Evol. Microbiol.">
        <title>The Global Catalogue of Microorganisms (GCM) 10K type strain sequencing project: providing services to taxonomists for standard genome sequencing and annotation.</title>
        <authorList>
            <consortium name="The Broad Institute Genomics Platform"/>
            <consortium name="The Broad Institute Genome Sequencing Center for Infectious Disease"/>
            <person name="Wu L."/>
            <person name="Ma J."/>
        </authorList>
    </citation>
    <scope>NUCLEOTIDE SEQUENCE [LARGE SCALE GENOMIC DNA]</scope>
    <source>
        <strain evidence="2">JCM 16601</strain>
    </source>
</reference>
<proteinExistence type="predicted"/>
<gene>
    <name evidence="1" type="ORF">GCM10022210_48910</name>
</gene>
<dbReference type="RefSeq" id="WP_259086895.1">
    <property type="nucleotide sequence ID" value="NZ_BAAAZC010000031.1"/>
</dbReference>
<evidence type="ECO:0000313" key="1">
    <source>
        <dbReference type="EMBL" id="GAA3989758.1"/>
    </source>
</evidence>
<evidence type="ECO:0000313" key="2">
    <source>
        <dbReference type="Proteomes" id="UP001500742"/>
    </source>
</evidence>
<evidence type="ECO:0008006" key="3">
    <source>
        <dbReference type="Google" id="ProtNLM"/>
    </source>
</evidence>
<name>A0ABP7QZP3_9SPHI</name>